<comment type="caution">
    <text evidence="1">The sequence shown here is derived from an EMBL/GenBank/DDBJ whole genome shotgun (WGS) entry which is preliminary data.</text>
</comment>
<evidence type="ECO:0000313" key="1">
    <source>
        <dbReference type="EMBL" id="TNN71667.1"/>
    </source>
</evidence>
<dbReference type="Proteomes" id="UP000314294">
    <property type="component" value="Unassembled WGS sequence"/>
</dbReference>
<protein>
    <submittedName>
        <fullName evidence="1">Uncharacterized protein</fullName>
    </submittedName>
</protein>
<reference evidence="1 2" key="1">
    <citation type="submission" date="2019-03" db="EMBL/GenBank/DDBJ databases">
        <title>First draft genome of Liparis tanakae, snailfish: a comprehensive survey of snailfish specific genes.</title>
        <authorList>
            <person name="Kim W."/>
            <person name="Song I."/>
            <person name="Jeong J.-H."/>
            <person name="Kim D."/>
            <person name="Kim S."/>
            <person name="Ryu S."/>
            <person name="Song J.Y."/>
            <person name="Lee S.K."/>
        </authorList>
    </citation>
    <scope>NUCLEOTIDE SEQUENCE [LARGE SCALE GENOMIC DNA]</scope>
    <source>
        <tissue evidence="1">Muscle</tissue>
    </source>
</reference>
<accession>A0A4Z2I133</accession>
<gene>
    <name evidence="1" type="ORF">EYF80_018018</name>
</gene>
<dbReference type="EMBL" id="SRLO01000146">
    <property type="protein sequence ID" value="TNN71667.1"/>
    <property type="molecule type" value="Genomic_DNA"/>
</dbReference>
<keyword evidence="2" id="KW-1185">Reference proteome</keyword>
<proteinExistence type="predicted"/>
<organism evidence="1 2">
    <name type="scientific">Liparis tanakae</name>
    <name type="common">Tanaka's snailfish</name>
    <dbReference type="NCBI Taxonomy" id="230148"/>
    <lineage>
        <taxon>Eukaryota</taxon>
        <taxon>Metazoa</taxon>
        <taxon>Chordata</taxon>
        <taxon>Craniata</taxon>
        <taxon>Vertebrata</taxon>
        <taxon>Euteleostomi</taxon>
        <taxon>Actinopterygii</taxon>
        <taxon>Neopterygii</taxon>
        <taxon>Teleostei</taxon>
        <taxon>Neoteleostei</taxon>
        <taxon>Acanthomorphata</taxon>
        <taxon>Eupercaria</taxon>
        <taxon>Perciformes</taxon>
        <taxon>Cottioidei</taxon>
        <taxon>Cottales</taxon>
        <taxon>Liparidae</taxon>
        <taxon>Liparis</taxon>
    </lineage>
</organism>
<evidence type="ECO:0000313" key="2">
    <source>
        <dbReference type="Proteomes" id="UP000314294"/>
    </source>
</evidence>
<sequence length="137" mass="14890">MTPWWFSAMHWYIPESSNVKRPNLISFLQACGVVVLPSRVHRLTLEAARVFVLHVVQVQLEQKCGAESEVLTFSQRHEGDVVGEDALGNGRAGRNAGVVAAVGGVHLGDVEVTRYLGDKTPLVQGDEGGELIEDPSE</sequence>
<dbReference type="AlphaFoldDB" id="A0A4Z2I133"/>
<name>A0A4Z2I133_9TELE</name>